<evidence type="ECO:0000256" key="3">
    <source>
        <dbReference type="SAM" id="Phobius"/>
    </source>
</evidence>
<evidence type="ECO:0000313" key="4">
    <source>
        <dbReference type="EMBL" id="CUO16702.1"/>
    </source>
</evidence>
<evidence type="ECO:0000256" key="1">
    <source>
        <dbReference type="ARBA" id="ARBA00022801"/>
    </source>
</evidence>
<dbReference type="CDD" id="cd05826">
    <property type="entry name" value="Sortase_B"/>
    <property type="match status" value="1"/>
</dbReference>
<keyword evidence="3" id="KW-0812">Transmembrane</keyword>
<dbReference type="InterPro" id="IPR009835">
    <property type="entry name" value="SrtB"/>
</dbReference>
<keyword evidence="3" id="KW-1133">Transmembrane helix</keyword>
<organism evidence="4 5">
    <name type="scientific">Clostridium disporicum</name>
    <dbReference type="NCBI Taxonomy" id="84024"/>
    <lineage>
        <taxon>Bacteria</taxon>
        <taxon>Bacillati</taxon>
        <taxon>Bacillota</taxon>
        <taxon>Clostridia</taxon>
        <taxon>Eubacteriales</taxon>
        <taxon>Clostridiaceae</taxon>
        <taxon>Clostridium</taxon>
    </lineage>
</organism>
<protein>
    <submittedName>
        <fullName evidence="4">Sortase B</fullName>
    </submittedName>
</protein>
<evidence type="ECO:0000256" key="2">
    <source>
        <dbReference type="PIRSR" id="PIRSR605754-1"/>
    </source>
</evidence>
<dbReference type="GeneID" id="83010873"/>
<dbReference type="EMBL" id="CYZV01000015">
    <property type="protein sequence ID" value="CUO16702.1"/>
    <property type="molecule type" value="Genomic_DNA"/>
</dbReference>
<reference evidence="4 5" key="1">
    <citation type="submission" date="2015-09" db="EMBL/GenBank/DDBJ databases">
        <authorList>
            <consortium name="Pathogen Informatics"/>
        </authorList>
    </citation>
    <scope>NUCLEOTIDE SEQUENCE [LARGE SCALE GENOMIC DNA]</scope>
    <source>
        <strain evidence="4 5">2789STDY5834855</strain>
    </source>
</reference>
<dbReference type="InterPro" id="IPR023365">
    <property type="entry name" value="Sortase_dom-sf"/>
</dbReference>
<dbReference type="AlphaFoldDB" id="A0A174CTI0"/>
<keyword evidence="1" id="KW-0378">Hydrolase</keyword>
<evidence type="ECO:0000313" key="5">
    <source>
        <dbReference type="Proteomes" id="UP000095558"/>
    </source>
</evidence>
<name>A0A174CTI0_9CLOT</name>
<accession>A0A174CTI0</accession>
<feature type="transmembrane region" description="Helical" evidence="3">
    <location>
        <begin position="7"/>
        <end position="24"/>
    </location>
</feature>
<dbReference type="RefSeq" id="WP_052330594.1">
    <property type="nucleotide sequence ID" value="NZ_CYZV01000015.1"/>
</dbReference>
<dbReference type="SUPFAM" id="SSF63817">
    <property type="entry name" value="Sortase"/>
    <property type="match status" value="1"/>
</dbReference>
<dbReference type="Proteomes" id="UP000095558">
    <property type="component" value="Unassembled WGS sequence"/>
</dbReference>
<dbReference type="NCBIfam" id="TIGR03064">
    <property type="entry name" value="sortase_srtB"/>
    <property type="match status" value="1"/>
</dbReference>
<proteinExistence type="predicted"/>
<sequence>MKIFKSIINIVLTLIIVICAYKIIHQLKEYNDADKVYNLIREEKEESDNLFEKNIDYRGWIKIDNTNINYPILQGQDNEEYLYKDINNEYIVSGSIFMNYLNNGFDDQNTVLFGHNMKNGTMFANLKKYKEEDFFYNNNDIEIELSNGQYLKYKVFSVYITDINDNYTKTSFEDKDEYKEFLERIKNKSIYKSDISVNENDKIITLSTCSYEFDDARLVVTGKLIDKEQ</sequence>
<gene>
    <name evidence="4" type="ORF">ERS852470_01615</name>
</gene>
<dbReference type="Gene3D" id="2.40.260.10">
    <property type="entry name" value="Sortase"/>
    <property type="match status" value="1"/>
</dbReference>
<keyword evidence="3" id="KW-0472">Membrane</keyword>
<feature type="active site" description="Acyl-thioester intermediate" evidence="2">
    <location>
        <position position="209"/>
    </location>
</feature>
<dbReference type="GO" id="GO:0016787">
    <property type="term" value="F:hydrolase activity"/>
    <property type="evidence" value="ECO:0007669"/>
    <property type="project" value="UniProtKB-KW"/>
</dbReference>
<feature type="active site" description="Proton donor/acceptor" evidence="2">
    <location>
        <position position="115"/>
    </location>
</feature>
<dbReference type="Pfam" id="PF04203">
    <property type="entry name" value="Sortase"/>
    <property type="match status" value="1"/>
</dbReference>
<dbReference type="InterPro" id="IPR005754">
    <property type="entry name" value="Sortase"/>
</dbReference>